<evidence type="ECO:0000313" key="5">
    <source>
        <dbReference type="EMBL" id="WSB70856.1"/>
    </source>
</evidence>
<evidence type="ECO:0000256" key="1">
    <source>
        <dbReference type="ARBA" id="ARBA00010838"/>
    </source>
</evidence>
<dbReference type="Gene3D" id="3.20.20.80">
    <property type="entry name" value="Glycosidases"/>
    <property type="match status" value="1"/>
</dbReference>
<proteinExistence type="inferred from homology"/>
<dbReference type="PRINTS" id="PR00131">
    <property type="entry name" value="GLHYDRLASE1"/>
</dbReference>
<dbReference type="Proteomes" id="UP001344251">
    <property type="component" value="Chromosome"/>
</dbReference>
<protein>
    <submittedName>
        <fullName evidence="5">Family 1 glycosylhydrolase</fullName>
    </submittedName>
</protein>
<sequence length="462" mass="50736">MTDARDRCQLAGLDRLVWGGATQRSAASLDHPDTAVRRSPRFERWAADVRQVTGAEPTSQRLSLGWPALQPEGPGTWDRAALDRCDRVLDTLLAQGVQPCVNLVHMDLPGWLDAAGGWLVRDAAQRFADYAGEMGRRFGDRVARWVTVNDIAAPTLADRVAGMFSTERGAGPQGLSAVHHALLGHGLALRALRAAGATGPAGLTTSLVAAYPAADDPWDRQAAERMEFWGNRFFLDPLFFGEHLTTETGHSPIGDLGCVRPGDMEIIATPQDFLGVSWHAPHCVTGPENLADMSDQLASFDALRDLNRLLSRLDFAVVPFPDLETTSYGWSIFPESLADGLAGLHELYGTLLPALYVTDHGLQDQEVVDDRGRPDDDRRRSLLAAKLSWLHRIMESGVDVRGYEYWSVFDNADWKQRYARLYSGGVRGSGPDHVRPEIPQQWVCRFEAGSRAQDLAPGVQVP</sequence>
<organism evidence="5 6">
    <name type="scientific">Streptomyces decoyicus</name>
    <dbReference type="NCBI Taxonomy" id="249567"/>
    <lineage>
        <taxon>Bacteria</taxon>
        <taxon>Bacillati</taxon>
        <taxon>Actinomycetota</taxon>
        <taxon>Actinomycetes</taxon>
        <taxon>Kitasatosporales</taxon>
        <taxon>Streptomycetaceae</taxon>
        <taxon>Streptomyces</taxon>
    </lineage>
</organism>
<evidence type="ECO:0000256" key="2">
    <source>
        <dbReference type="ARBA" id="ARBA00022801"/>
    </source>
</evidence>
<evidence type="ECO:0000256" key="3">
    <source>
        <dbReference type="ARBA" id="ARBA00023295"/>
    </source>
</evidence>
<dbReference type="SUPFAM" id="SSF51445">
    <property type="entry name" value="(Trans)glycosidases"/>
    <property type="match status" value="1"/>
</dbReference>
<dbReference type="EMBL" id="CP109106">
    <property type="protein sequence ID" value="WSB70856.1"/>
    <property type="molecule type" value="Genomic_DNA"/>
</dbReference>
<name>A0ABZ1FL28_9ACTN</name>
<evidence type="ECO:0000256" key="4">
    <source>
        <dbReference type="RuleBase" id="RU003690"/>
    </source>
</evidence>
<dbReference type="InterPro" id="IPR017853">
    <property type="entry name" value="GH"/>
</dbReference>
<accession>A0ABZ1FL28</accession>
<gene>
    <name evidence="5" type="ORF">OG863_24500</name>
</gene>
<reference evidence="5 6" key="1">
    <citation type="submission" date="2022-10" db="EMBL/GenBank/DDBJ databases">
        <title>The complete genomes of actinobacterial strains from the NBC collection.</title>
        <authorList>
            <person name="Joergensen T.S."/>
            <person name="Alvarez Arevalo M."/>
            <person name="Sterndorff E.B."/>
            <person name="Faurdal D."/>
            <person name="Vuksanovic O."/>
            <person name="Mourched A.-S."/>
            <person name="Charusanti P."/>
            <person name="Shaw S."/>
            <person name="Blin K."/>
            <person name="Weber T."/>
        </authorList>
    </citation>
    <scope>NUCLEOTIDE SEQUENCE [LARGE SCALE GENOMIC DNA]</scope>
    <source>
        <strain evidence="5 6">NBC 01774</strain>
    </source>
</reference>
<dbReference type="PANTHER" id="PTHR10353:SF36">
    <property type="entry name" value="LP05116P"/>
    <property type="match status" value="1"/>
</dbReference>
<keyword evidence="3" id="KW-0326">Glycosidase</keyword>
<dbReference type="Pfam" id="PF00232">
    <property type="entry name" value="Glyco_hydro_1"/>
    <property type="match status" value="1"/>
</dbReference>
<keyword evidence="6" id="KW-1185">Reference proteome</keyword>
<keyword evidence="2" id="KW-0378">Hydrolase</keyword>
<dbReference type="InterPro" id="IPR001360">
    <property type="entry name" value="Glyco_hydro_1"/>
</dbReference>
<evidence type="ECO:0000313" key="6">
    <source>
        <dbReference type="Proteomes" id="UP001344251"/>
    </source>
</evidence>
<comment type="similarity">
    <text evidence="1 4">Belongs to the glycosyl hydrolase 1 family.</text>
</comment>
<dbReference type="RefSeq" id="WP_326620426.1">
    <property type="nucleotide sequence ID" value="NZ_CP109106.1"/>
</dbReference>
<dbReference type="PANTHER" id="PTHR10353">
    <property type="entry name" value="GLYCOSYL HYDROLASE"/>
    <property type="match status" value="1"/>
</dbReference>